<proteinExistence type="predicted"/>
<dbReference type="PROSITE" id="PS51399">
    <property type="entry name" value="SEP"/>
    <property type="match status" value="1"/>
</dbReference>
<organism evidence="3 4">
    <name type="scientific">Irregularibacter muris</name>
    <dbReference type="NCBI Taxonomy" id="1796619"/>
    <lineage>
        <taxon>Bacteria</taxon>
        <taxon>Bacillati</taxon>
        <taxon>Bacillota</taxon>
        <taxon>Clostridia</taxon>
        <taxon>Eubacteriales</taxon>
        <taxon>Eubacteriaceae</taxon>
        <taxon>Irregularibacter</taxon>
    </lineage>
</organism>
<dbReference type="EMBL" id="JANKAS010000002">
    <property type="protein sequence ID" value="MCR1898184.1"/>
    <property type="molecule type" value="Genomic_DNA"/>
</dbReference>
<reference evidence="3" key="1">
    <citation type="submission" date="2022-07" db="EMBL/GenBank/DDBJ databases">
        <title>Enhanced cultured diversity of the mouse gut microbiota enables custom-made synthetic communities.</title>
        <authorList>
            <person name="Afrizal A."/>
        </authorList>
    </citation>
    <scope>NUCLEOTIDE SEQUENCE</scope>
    <source>
        <strain evidence="3">DSM 28593</strain>
    </source>
</reference>
<dbReference type="InterPro" id="IPR012989">
    <property type="entry name" value="SEP_domain"/>
</dbReference>
<gene>
    <name evidence="3" type="ORF">NSA47_04170</name>
</gene>
<evidence type="ECO:0000313" key="3">
    <source>
        <dbReference type="EMBL" id="MCR1898184.1"/>
    </source>
</evidence>
<keyword evidence="1" id="KW-1133">Transmembrane helix</keyword>
<evidence type="ECO:0000259" key="2">
    <source>
        <dbReference type="PROSITE" id="PS51399"/>
    </source>
</evidence>
<sequence>MQDPQELLEKINDKMENISVQLEKSKIEDYVDFMHNWKKLLINNFLGGLARGVGMAIGFSVLGALIIYLLRYLVLLNLPIIGRFISEVVRIVQNNI</sequence>
<keyword evidence="4" id="KW-1185">Reference proteome</keyword>
<keyword evidence="1" id="KW-0472">Membrane</keyword>
<feature type="domain" description="SEP" evidence="2">
    <location>
        <begin position="1"/>
        <end position="31"/>
    </location>
</feature>
<dbReference type="RefSeq" id="WP_257529641.1">
    <property type="nucleotide sequence ID" value="NZ_JANKAS010000002.1"/>
</dbReference>
<evidence type="ECO:0000313" key="4">
    <source>
        <dbReference type="Proteomes" id="UP001205748"/>
    </source>
</evidence>
<comment type="caution">
    <text evidence="3">The sequence shown here is derived from an EMBL/GenBank/DDBJ whole genome shotgun (WGS) entry which is preliminary data.</text>
</comment>
<protein>
    <submittedName>
        <fullName evidence="3">DUF5665 domain-containing protein</fullName>
    </submittedName>
</protein>
<name>A0AAE3L2A3_9FIRM</name>
<dbReference type="Proteomes" id="UP001205748">
    <property type="component" value="Unassembled WGS sequence"/>
</dbReference>
<accession>A0AAE3L2A3</accession>
<dbReference type="Pfam" id="PF18910">
    <property type="entry name" value="DUF5665"/>
    <property type="match status" value="1"/>
</dbReference>
<feature type="transmembrane region" description="Helical" evidence="1">
    <location>
        <begin position="53"/>
        <end position="74"/>
    </location>
</feature>
<evidence type="ECO:0000256" key="1">
    <source>
        <dbReference type="SAM" id="Phobius"/>
    </source>
</evidence>
<keyword evidence="1" id="KW-0812">Transmembrane</keyword>
<dbReference type="InterPro" id="IPR043723">
    <property type="entry name" value="DUF5665"/>
</dbReference>
<dbReference type="AlphaFoldDB" id="A0AAE3L2A3"/>